<reference evidence="1" key="1">
    <citation type="submission" date="2018-06" db="EMBL/GenBank/DDBJ databases">
        <authorList>
            <person name="Zhirakovskaya E."/>
        </authorList>
    </citation>
    <scope>NUCLEOTIDE SEQUENCE</scope>
</reference>
<name>A0A3B0R4B3_9ZZZZ</name>
<dbReference type="InterPro" id="IPR025975">
    <property type="entry name" value="Polysacc_lyase"/>
</dbReference>
<evidence type="ECO:0000313" key="1">
    <source>
        <dbReference type="EMBL" id="VAV88110.1"/>
    </source>
</evidence>
<organism evidence="1">
    <name type="scientific">hydrothermal vent metagenome</name>
    <dbReference type="NCBI Taxonomy" id="652676"/>
    <lineage>
        <taxon>unclassified sequences</taxon>
        <taxon>metagenomes</taxon>
        <taxon>ecological metagenomes</taxon>
    </lineage>
</organism>
<gene>
    <name evidence="1" type="ORF">MNBD_ALPHA08-1894</name>
</gene>
<dbReference type="EMBL" id="UOEC01000037">
    <property type="protein sequence ID" value="VAV88110.1"/>
    <property type="molecule type" value="Genomic_DNA"/>
</dbReference>
<protein>
    <recommendedName>
        <fullName evidence="2">Alginate lyase 2 domain-containing protein</fullName>
    </recommendedName>
</protein>
<sequence length="292" mass="32432">MLFRARPKIALFCAAIAIVAIGGGGLALAKTIVLDDFESEKLDMNNWSVLHMPAKRQWIDKNRKRNGNSSLAIRVKGNDIDKRCNCQVSEVREANDVRIDFGTDAWYAYSFKISGRGGDGEQNRWQLGGWKQETDGSPFVAQRFDNGVFHITLESGSSRVLIATAEGKADSFVSAMAKGLMSQFGFLTQKEKYDGKDDITLAYGENPILPNPAKGWVDMMYHIKGGLNGDGILEVYANGRFIARATGTIGVKEFDGNSQYFRFGHNRDAMPGTATLFFDRYRRGDTRADVEK</sequence>
<dbReference type="AlphaFoldDB" id="A0A3B0R4B3"/>
<evidence type="ECO:0008006" key="2">
    <source>
        <dbReference type="Google" id="ProtNLM"/>
    </source>
</evidence>
<dbReference type="Gene3D" id="2.60.120.200">
    <property type="match status" value="1"/>
</dbReference>
<accession>A0A3B0R4B3</accession>
<proteinExistence type="predicted"/>
<dbReference type="Pfam" id="PF14099">
    <property type="entry name" value="Polysacc_lyase"/>
    <property type="match status" value="1"/>
</dbReference>